<feature type="domain" description="AraC-type arabinose-binding/dimerisation" evidence="2">
    <location>
        <begin position="31"/>
        <end position="144"/>
    </location>
</feature>
<evidence type="ECO:0000313" key="4">
    <source>
        <dbReference type="Proteomes" id="UP000255163"/>
    </source>
</evidence>
<dbReference type="PANTHER" id="PTHR11019">
    <property type="entry name" value="HTH-TYPE TRANSCRIPTIONAL REGULATOR NIMR"/>
    <property type="match status" value="1"/>
</dbReference>
<reference evidence="3 4" key="1">
    <citation type="submission" date="2018-06" db="EMBL/GenBank/DDBJ databases">
        <authorList>
            <consortium name="Pathogen Informatics"/>
            <person name="Doyle S."/>
        </authorList>
    </citation>
    <scope>NUCLEOTIDE SEQUENCE [LARGE SCALE GENOMIC DNA]</scope>
    <source>
        <strain evidence="3 4">NCTC12123</strain>
    </source>
</reference>
<dbReference type="SUPFAM" id="SSF51182">
    <property type="entry name" value="RmlC-like cupins"/>
    <property type="match status" value="1"/>
</dbReference>
<dbReference type="EMBL" id="UFYI01000007">
    <property type="protein sequence ID" value="STD27440.1"/>
    <property type="molecule type" value="Genomic_DNA"/>
</dbReference>
<proteinExistence type="predicted"/>
<evidence type="ECO:0000259" key="2">
    <source>
        <dbReference type="Pfam" id="PF02311"/>
    </source>
</evidence>
<dbReference type="PANTHER" id="PTHR11019:SF199">
    <property type="entry name" value="HTH-TYPE TRANSCRIPTIONAL REGULATOR NIMR"/>
    <property type="match status" value="1"/>
</dbReference>
<accession>A0A376FK20</accession>
<dbReference type="CDD" id="cd06124">
    <property type="entry name" value="cupin_NimR-like_N"/>
    <property type="match status" value="1"/>
</dbReference>
<dbReference type="InterPro" id="IPR003313">
    <property type="entry name" value="AraC-bd"/>
</dbReference>
<dbReference type="AlphaFoldDB" id="A0A376FK20"/>
<organism evidence="3 4">
    <name type="scientific">Enterobacter asburiae</name>
    <dbReference type="NCBI Taxonomy" id="61645"/>
    <lineage>
        <taxon>Bacteria</taxon>
        <taxon>Pseudomonadati</taxon>
        <taxon>Pseudomonadota</taxon>
        <taxon>Gammaproteobacteria</taxon>
        <taxon>Enterobacterales</taxon>
        <taxon>Enterobacteriaceae</taxon>
        <taxon>Enterobacter</taxon>
        <taxon>Enterobacter cloacae complex</taxon>
    </lineage>
</organism>
<sequence>MKCQPLSIKRQFTTMPSDGPEGQLAIRRGEVDPPHQHPQGQLLFAIKGVMLVETGNKRWVIPPQRALWIPPFQEHTYSVLSTTELRAVWFSPALISQCEPFKRKEEVHVITATALFKELIAGLFSAQYRPASQRSMAVLLLEILSEAQQISAELPMPVDERLHRVACDIIASNLWTFRWKGWRNRSRCLNAHSHARLSKIPALASGLATAEQGFVPRWTCSQTDTRLSRWLGCWGFLARRHLRRRFAPLSGQRQLTFSLNRSASQRYRERLL</sequence>
<evidence type="ECO:0000256" key="1">
    <source>
        <dbReference type="ARBA" id="ARBA00023125"/>
    </source>
</evidence>
<dbReference type="Proteomes" id="UP000255163">
    <property type="component" value="Unassembled WGS sequence"/>
</dbReference>
<dbReference type="GO" id="GO:0003677">
    <property type="term" value="F:DNA binding"/>
    <property type="evidence" value="ECO:0007669"/>
    <property type="project" value="UniProtKB-KW"/>
</dbReference>
<dbReference type="Gene3D" id="2.60.120.10">
    <property type="entry name" value="Jelly Rolls"/>
    <property type="match status" value="1"/>
</dbReference>
<name>A0A376FK20_ENTAS</name>
<dbReference type="GO" id="GO:0006355">
    <property type="term" value="P:regulation of DNA-templated transcription"/>
    <property type="evidence" value="ECO:0007669"/>
    <property type="project" value="InterPro"/>
</dbReference>
<dbReference type="InterPro" id="IPR014710">
    <property type="entry name" value="RmlC-like_jellyroll"/>
</dbReference>
<gene>
    <name evidence="3" type="ORF">NCTC12123_06120</name>
</gene>
<keyword evidence="1" id="KW-0238">DNA-binding</keyword>
<dbReference type="Pfam" id="PF02311">
    <property type="entry name" value="AraC_binding"/>
    <property type="match status" value="1"/>
</dbReference>
<dbReference type="STRING" id="640513.Entas_2906"/>
<evidence type="ECO:0000313" key="3">
    <source>
        <dbReference type="EMBL" id="STD27440.1"/>
    </source>
</evidence>
<protein>
    <submittedName>
        <fullName evidence="3">AraC family transcriptional regulator</fullName>
    </submittedName>
</protein>
<dbReference type="InterPro" id="IPR011051">
    <property type="entry name" value="RmlC_Cupin_sf"/>
</dbReference>